<evidence type="ECO:0000256" key="9">
    <source>
        <dbReference type="ARBA" id="ARBA00022801"/>
    </source>
</evidence>
<dbReference type="PANTHER" id="PTHR32282">
    <property type="entry name" value="BINDING PROTEIN TRANSPEPTIDASE, PUTATIVE-RELATED"/>
    <property type="match status" value="1"/>
</dbReference>
<keyword evidence="6" id="KW-0645">Protease</keyword>
<name>A0A1G1WUX7_9BACT</name>
<dbReference type="InterPro" id="IPR013783">
    <property type="entry name" value="Ig-like_fold"/>
</dbReference>
<dbReference type="InterPro" id="IPR001460">
    <property type="entry name" value="PCN-bd_Tpept"/>
</dbReference>
<accession>A0A1G1WUX7</accession>
<comment type="similarity">
    <text evidence="2">In the C-terminal section; belongs to the transpeptidase family.</text>
</comment>
<dbReference type="AlphaFoldDB" id="A0A1G1WUX7"/>
<feature type="domain" description="Penicillin-binding protein transpeptidase" evidence="18">
    <location>
        <begin position="345"/>
        <end position="627"/>
    </location>
</feature>
<dbReference type="GO" id="GO:0008360">
    <property type="term" value="P:regulation of cell shape"/>
    <property type="evidence" value="ECO:0007669"/>
    <property type="project" value="UniProtKB-KW"/>
</dbReference>
<dbReference type="InterPro" id="IPR050396">
    <property type="entry name" value="Glycosyltr_51/Transpeptidase"/>
</dbReference>
<keyword evidence="17" id="KW-1133">Transmembrane helix</keyword>
<dbReference type="Gene3D" id="3.40.710.10">
    <property type="entry name" value="DD-peptidase/beta-lactamase superfamily"/>
    <property type="match status" value="1"/>
</dbReference>
<dbReference type="GO" id="GO:0008955">
    <property type="term" value="F:peptidoglycan glycosyltransferase activity"/>
    <property type="evidence" value="ECO:0007669"/>
    <property type="project" value="UniProtKB-EC"/>
</dbReference>
<keyword evidence="10" id="KW-0133">Cell shape</keyword>
<dbReference type="Pfam" id="PF17957">
    <property type="entry name" value="Big_7"/>
    <property type="match status" value="1"/>
</dbReference>
<evidence type="ECO:0000256" key="14">
    <source>
        <dbReference type="ARBA" id="ARBA00023316"/>
    </source>
</evidence>
<keyword evidence="14" id="KW-0961">Cell wall biogenesis/degradation</keyword>
<dbReference type="GO" id="GO:0006508">
    <property type="term" value="P:proteolysis"/>
    <property type="evidence" value="ECO:0007669"/>
    <property type="project" value="UniProtKB-KW"/>
</dbReference>
<evidence type="ECO:0000256" key="4">
    <source>
        <dbReference type="ARBA" id="ARBA00022475"/>
    </source>
</evidence>
<proteinExistence type="inferred from homology"/>
<keyword evidence="12 17" id="KW-0472">Membrane</keyword>
<dbReference type="FunFam" id="1.10.3810.10:FF:000001">
    <property type="entry name" value="Penicillin-binding protein 1A"/>
    <property type="match status" value="1"/>
</dbReference>
<dbReference type="PANTHER" id="PTHR32282:SF11">
    <property type="entry name" value="PENICILLIN-BINDING PROTEIN 1B"/>
    <property type="match status" value="1"/>
</dbReference>
<evidence type="ECO:0000256" key="11">
    <source>
        <dbReference type="ARBA" id="ARBA00022984"/>
    </source>
</evidence>
<dbReference type="InterPro" id="IPR001264">
    <property type="entry name" value="Glyco_trans_51"/>
</dbReference>
<evidence type="ECO:0000256" key="16">
    <source>
        <dbReference type="ARBA" id="ARBA00049902"/>
    </source>
</evidence>
<evidence type="ECO:0000256" key="1">
    <source>
        <dbReference type="ARBA" id="ARBA00004236"/>
    </source>
</evidence>
<evidence type="ECO:0000313" key="20">
    <source>
        <dbReference type="EMBL" id="OGY31568.1"/>
    </source>
</evidence>
<dbReference type="EMBL" id="MHDA01000030">
    <property type="protein sequence ID" value="OGY31568.1"/>
    <property type="molecule type" value="Genomic_DNA"/>
</dbReference>
<dbReference type="Pfam" id="PF00905">
    <property type="entry name" value="Transpeptidase"/>
    <property type="match status" value="1"/>
</dbReference>
<evidence type="ECO:0000259" key="19">
    <source>
        <dbReference type="Pfam" id="PF00912"/>
    </source>
</evidence>
<dbReference type="GO" id="GO:0030288">
    <property type="term" value="C:outer membrane-bounded periplasmic space"/>
    <property type="evidence" value="ECO:0007669"/>
    <property type="project" value="TreeGrafter"/>
</dbReference>
<comment type="catalytic activity">
    <reaction evidence="16">
        <text>[GlcNAc-(1-&gt;4)-Mur2Ac(oyl-L-Ala-gamma-D-Glu-L-Lys-D-Ala-D-Ala)](n)-di-trans,octa-cis-undecaprenyl diphosphate + beta-D-GlcNAc-(1-&gt;4)-Mur2Ac(oyl-L-Ala-gamma-D-Glu-L-Lys-D-Ala-D-Ala)-di-trans,octa-cis-undecaprenyl diphosphate = [GlcNAc-(1-&gt;4)-Mur2Ac(oyl-L-Ala-gamma-D-Glu-L-Lys-D-Ala-D-Ala)](n+1)-di-trans,octa-cis-undecaprenyl diphosphate + di-trans,octa-cis-undecaprenyl diphosphate + H(+)</text>
        <dbReference type="Rhea" id="RHEA:23708"/>
        <dbReference type="Rhea" id="RHEA-COMP:9602"/>
        <dbReference type="Rhea" id="RHEA-COMP:9603"/>
        <dbReference type="ChEBI" id="CHEBI:15378"/>
        <dbReference type="ChEBI" id="CHEBI:58405"/>
        <dbReference type="ChEBI" id="CHEBI:60033"/>
        <dbReference type="ChEBI" id="CHEBI:78435"/>
        <dbReference type="EC" id="2.4.99.28"/>
    </reaction>
</comment>
<gene>
    <name evidence="20" type="ORF">A3A57_01695</name>
</gene>
<dbReference type="GO" id="GO:0009002">
    <property type="term" value="F:serine-type D-Ala-D-Ala carboxypeptidase activity"/>
    <property type="evidence" value="ECO:0007669"/>
    <property type="project" value="UniProtKB-EC"/>
</dbReference>
<keyword evidence="7" id="KW-0328">Glycosyltransferase</keyword>
<keyword evidence="8" id="KW-0808">Transferase</keyword>
<dbReference type="GO" id="GO:0009252">
    <property type="term" value="P:peptidoglycan biosynthetic process"/>
    <property type="evidence" value="ECO:0007669"/>
    <property type="project" value="UniProtKB-KW"/>
</dbReference>
<dbReference type="InterPro" id="IPR012338">
    <property type="entry name" value="Beta-lactam/transpept-like"/>
</dbReference>
<dbReference type="InterPro" id="IPR023346">
    <property type="entry name" value="Lysozyme-like_dom_sf"/>
</dbReference>
<keyword evidence="17" id="KW-0812">Transmembrane</keyword>
<comment type="caution">
    <text evidence="20">The sequence shown here is derived from an EMBL/GenBank/DDBJ whole genome shotgun (WGS) entry which is preliminary data.</text>
</comment>
<comment type="catalytic activity">
    <reaction evidence="15">
        <text>Preferential cleavage: (Ac)2-L-Lys-D-Ala-|-D-Ala. Also transpeptidation of peptidyl-alanyl moieties that are N-acyl substituents of D-alanine.</text>
        <dbReference type="EC" id="3.4.16.4"/>
    </reaction>
</comment>
<evidence type="ECO:0000256" key="6">
    <source>
        <dbReference type="ARBA" id="ARBA00022670"/>
    </source>
</evidence>
<evidence type="ECO:0000256" key="10">
    <source>
        <dbReference type="ARBA" id="ARBA00022960"/>
    </source>
</evidence>
<keyword evidence="9" id="KW-0378">Hydrolase</keyword>
<evidence type="ECO:0000256" key="15">
    <source>
        <dbReference type="ARBA" id="ARBA00034000"/>
    </source>
</evidence>
<protein>
    <submittedName>
        <fullName evidence="20">Uncharacterized protein</fullName>
    </submittedName>
</protein>
<feature type="domain" description="Glycosyl transferase family 51" evidence="19">
    <location>
        <begin position="83"/>
        <end position="255"/>
    </location>
</feature>
<comment type="similarity">
    <text evidence="3">In the N-terminal section; belongs to the glycosyltransferase 51 family.</text>
</comment>
<evidence type="ECO:0000259" key="18">
    <source>
        <dbReference type="Pfam" id="PF00905"/>
    </source>
</evidence>
<dbReference type="GO" id="GO:0005886">
    <property type="term" value="C:plasma membrane"/>
    <property type="evidence" value="ECO:0007669"/>
    <property type="project" value="UniProtKB-SubCell"/>
</dbReference>
<evidence type="ECO:0000256" key="3">
    <source>
        <dbReference type="ARBA" id="ARBA00007739"/>
    </source>
</evidence>
<evidence type="ECO:0000313" key="21">
    <source>
        <dbReference type="Proteomes" id="UP000179279"/>
    </source>
</evidence>
<keyword evidence="11" id="KW-0573">Peptidoglycan synthesis</keyword>
<evidence type="ECO:0000256" key="17">
    <source>
        <dbReference type="SAM" id="Phobius"/>
    </source>
</evidence>
<keyword evidence="5" id="KW-0121">Carboxypeptidase</keyword>
<organism evidence="20 21">
    <name type="scientific">Candidatus Woykebacteria bacterium RIFCSPLOWO2_01_FULL_41_12</name>
    <dbReference type="NCBI Taxonomy" id="1802604"/>
    <lineage>
        <taxon>Bacteria</taxon>
        <taxon>Candidatus Woykeibacteriota</taxon>
    </lineage>
</organism>
<evidence type="ECO:0000256" key="8">
    <source>
        <dbReference type="ARBA" id="ARBA00022679"/>
    </source>
</evidence>
<evidence type="ECO:0000256" key="2">
    <source>
        <dbReference type="ARBA" id="ARBA00007090"/>
    </source>
</evidence>
<dbReference type="SUPFAM" id="SSF56601">
    <property type="entry name" value="beta-lactamase/transpeptidase-like"/>
    <property type="match status" value="1"/>
</dbReference>
<dbReference type="Proteomes" id="UP000179279">
    <property type="component" value="Unassembled WGS sequence"/>
</dbReference>
<keyword evidence="4" id="KW-1003">Cell membrane</keyword>
<feature type="transmembrane region" description="Helical" evidence="17">
    <location>
        <begin position="28"/>
        <end position="55"/>
    </location>
</feature>
<evidence type="ECO:0000256" key="7">
    <source>
        <dbReference type="ARBA" id="ARBA00022676"/>
    </source>
</evidence>
<dbReference type="Gene3D" id="2.60.40.10">
    <property type="entry name" value="Immunoglobulins"/>
    <property type="match status" value="1"/>
</dbReference>
<dbReference type="Gene3D" id="1.10.3810.10">
    <property type="entry name" value="Biosynthetic peptidoglycan transglycosylase-like"/>
    <property type="match status" value="1"/>
</dbReference>
<dbReference type="SUPFAM" id="SSF53955">
    <property type="entry name" value="Lysozyme-like"/>
    <property type="match status" value="1"/>
</dbReference>
<dbReference type="GO" id="GO:0008658">
    <property type="term" value="F:penicillin binding"/>
    <property type="evidence" value="ECO:0007669"/>
    <property type="project" value="InterPro"/>
</dbReference>
<keyword evidence="13" id="KW-0511">Multifunctional enzyme</keyword>
<dbReference type="InterPro" id="IPR036950">
    <property type="entry name" value="PBP_transglycosylase"/>
</dbReference>
<sequence>MSSAFFPITPRINKILARRKSRRFKLKILTLLVTFGFVFFVLFLIGSAVAFGFFARELPSPNKLSDKNFDQATKIYDRNGSLLYNVFGDQNRTLVTLDKIPADIKNATVAIEDKNFYKHKGFDPVGYIRAVREIAFDRQLQGGSTLTQQLVKNTLLSSERTITRKIKEFILSVQIERRFSKDEILQMYLNEVPYGGTAWGIEAASQEYFGKHVWELKLVESAILAGLPQKPSVYSPHGSNPEAYVERTKNVLRRMREDGYITEEQEKKAAEQLPKVKFARFGEGIKAPHFSIHVKNLLEEKYGPQLVQQGGLRVTTTLDLNLQNMAQKVVRDQVASEKNLQVSNGAAMIENTKTGEVLAWVGSKNYFAKDIPGQFDIVSQALRQPGSALKPFNYLTGFENGYTPATMFIDEKTDFGAGYAPGNYCDCFNGPMPVRVALASSRNIPAVKMLAVNGVPETIRKLNSFGITTLSDSGDYGLSLTLGGGAIKLLELTNAYAILGNLGKEVSPVVILKVTDSSGKIIEEFNTEEFKNKDGNRVTAPEYAYLINHILSDPKAKYLDYDTYWAHQLNFKSNLAVKTGTSEHRIDNWAFGYTPELAIGVWVGNNDNSSMRGASGVTGAAPIFRGIAHKLLDSRKVVNWEKPENVVSAKVDSLTGLKPGPGASTKVEFFAKWQIPTQDNDMYVEKRICSPSGLLVNPSCEAAGLAVTKRYLVLYDPYTKIFKLGYTRCKPCPPTKVDTNTYDSSGDGDFSLQITSPSDGSTVGNNFTVKASVSSPNTVLSVEFYLDGGAPKVDAFSPYQVTFSSVPNGDHEILVRAYDSSGDSVEKTIDINVNPSGGPLDKEIGLLLNYPQIDTDRTSVKKRRN</sequence>
<comment type="subcellular location">
    <subcellularLocation>
        <location evidence="1">Cell membrane</location>
    </subcellularLocation>
</comment>
<dbReference type="GO" id="GO:0071555">
    <property type="term" value="P:cell wall organization"/>
    <property type="evidence" value="ECO:0007669"/>
    <property type="project" value="UniProtKB-KW"/>
</dbReference>
<evidence type="ECO:0000256" key="12">
    <source>
        <dbReference type="ARBA" id="ARBA00023136"/>
    </source>
</evidence>
<evidence type="ECO:0000256" key="5">
    <source>
        <dbReference type="ARBA" id="ARBA00022645"/>
    </source>
</evidence>
<evidence type="ECO:0000256" key="13">
    <source>
        <dbReference type="ARBA" id="ARBA00023268"/>
    </source>
</evidence>
<dbReference type="NCBIfam" id="TIGR02074">
    <property type="entry name" value="PBP_1a_fam"/>
    <property type="match status" value="1"/>
</dbReference>
<dbReference type="Pfam" id="PF00912">
    <property type="entry name" value="Transgly"/>
    <property type="match status" value="1"/>
</dbReference>
<reference evidence="20 21" key="1">
    <citation type="journal article" date="2016" name="Nat. Commun.">
        <title>Thousands of microbial genomes shed light on interconnected biogeochemical processes in an aquifer system.</title>
        <authorList>
            <person name="Anantharaman K."/>
            <person name="Brown C.T."/>
            <person name="Hug L.A."/>
            <person name="Sharon I."/>
            <person name="Castelle C.J."/>
            <person name="Probst A.J."/>
            <person name="Thomas B.C."/>
            <person name="Singh A."/>
            <person name="Wilkins M.J."/>
            <person name="Karaoz U."/>
            <person name="Brodie E.L."/>
            <person name="Williams K.H."/>
            <person name="Hubbard S.S."/>
            <person name="Banfield J.F."/>
        </authorList>
    </citation>
    <scope>NUCLEOTIDE SEQUENCE [LARGE SCALE GENOMIC DNA]</scope>
</reference>